<dbReference type="Proteomes" id="UP000195607">
    <property type="component" value="Chromosome I"/>
</dbReference>
<dbReference type="Pfam" id="PF13672">
    <property type="entry name" value="PP2C_2"/>
    <property type="match status" value="1"/>
</dbReference>
<organism evidence="2 3">
    <name type="scientific">Cuniculiplasma divulgatum</name>
    <dbReference type="NCBI Taxonomy" id="1673428"/>
    <lineage>
        <taxon>Archaea</taxon>
        <taxon>Methanobacteriati</taxon>
        <taxon>Thermoplasmatota</taxon>
        <taxon>Thermoplasmata</taxon>
        <taxon>Thermoplasmatales</taxon>
        <taxon>Cuniculiplasmataceae</taxon>
        <taxon>Cuniculiplasma</taxon>
    </lineage>
</organism>
<dbReference type="SMART" id="SM00332">
    <property type="entry name" value="PP2Cc"/>
    <property type="match status" value="1"/>
</dbReference>
<dbReference type="RefSeq" id="WP_172399397.1">
    <property type="nucleotide sequence ID" value="NZ_LT671858.1"/>
</dbReference>
<name>A0A1N5U6K8_9ARCH</name>
<accession>A0A1N5U6K8</accession>
<proteinExistence type="predicted"/>
<gene>
    <name evidence="2" type="ORF">CSP5_0809</name>
</gene>
<evidence type="ECO:0000313" key="2">
    <source>
        <dbReference type="EMBL" id="SIM55877.1"/>
    </source>
</evidence>
<evidence type="ECO:0000259" key="1">
    <source>
        <dbReference type="PROSITE" id="PS51746"/>
    </source>
</evidence>
<dbReference type="InterPro" id="IPR036457">
    <property type="entry name" value="PPM-type-like_dom_sf"/>
</dbReference>
<dbReference type="CDD" id="cd00143">
    <property type="entry name" value="PP2Cc"/>
    <property type="match status" value="1"/>
</dbReference>
<dbReference type="SMART" id="SM00331">
    <property type="entry name" value="PP2C_SIG"/>
    <property type="match status" value="1"/>
</dbReference>
<dbReference type="AlphaFoldDB" id="A0A1N5U6K8"/>
<dbReference type="GeneID" id="41588083"/>
<dbReference type="SUPFAM" id="SSF81606">
    <property type="entry name" value="PP2C-like"/>
    <property type="match status" value="1"/>
</dbReference>
<protein>
    <submittedName>
        <fullName evidence="2">Signal transduction serine/threonine protein phosphatase</fullName>
    </submittedName>
</protein>
<sequence length="241" mass="26774">MIFKNNFFTVQYSIDTDTGLIRNNNEDSARIESFTGHNKKEFLIAALADGVGGMSDGEIASRDSVNIFMETVLIEINSETFSSKSISSIEKCMLEANDYVLSRNKKKKSSEYMASTLSTFVLDEQNITFANSGDSEIMLFDEKLRILSEVHREPFTGYLTSCIGVDNIPVIHADSIKLHKNDILLLSSDGLTDMVSDELISSILSNRQKTTDQLISDLKEAAFNNGGRDNITIILCKIEDA</sequence>
<dbReference type="EMBL" id="LT671858">
    <property type="protein sequence ID" value="SIM55877.1"/>
    <property type="molecule type" value="Genomic_DNA"/>
</dbReference>
<dbReference type="InterPro" id="IPR001932">
    <property type="entry name" value="PPM-type_phosphatase-like_dom"/>
</dbReference>
<evidence type="ECO:0000313" key="3">
    <source>
        <dbReference type="Proteomes" id="UP000195607"/>
    </source>
</evidence>
<dbReference type="PROSITE" id="PS51746">
    <property type="entry name" value="PPM_2"/>
    <property type="match status" value="1"/>
</dbReference>
<reference evidence="2 3" key="1">
    <citation type="submission" date="2016-04" db="EMBL/GenBank/DDBJ databases">
        <authorList>
            <person name="Evans L.H."/>
            <person name="Alamgir A."/>
            <person name="Owens N."/>
            <person name="Weber N.D."/>
            <person name="Virtaneva K."/>
            <person name="Barbian K."/>
            <person name="Babar A."/>
            <person name="Rosenke K."/>
        </authorList>
    </citation>
    <scope>NUCLEOTIDE SEQUENCE [LARGE SCALE GENOMIC DNA]</scope>
    <source>
        <strain evidence="3">S5(T) (JCM 30642 \VKM B-2941)</strain>
    </source>
</reference>
<feature type="domain" description="PPM-type phosphatase" evidence="1">
    <location>
        <begin position="11"/>
        <end position="238"/>
    </location>
</feature>
<dbReference type="Gene3D" id="3.60.40.10">
    <property type="entry name" value="PPM-type phosphatase domain"/>
    <property type="match status" value="1"/>
</dbReference>